<evidence type="ECO:0000256" key="4">
    <source>
        <dbReference type="HAMAP-Rule" id="MF_00080"/>
    </source>
</evidence>
<keyword evidence="3 4" id="KW-0648">Protein biosynthesis</keyword>
<name>A0ABQ3K2J8_9DEIO</name>
<dbReference type="PROSITE" id="PS00938">
    <property type="entry name" value="IF3"/>
    <property type="match status" value="1"/>
</dbReference>
<organism evidence="10 11">
    <name type="scientific">Deinococcus piscis</name>
    <dbReference type="NCBI Taxonomy" id="394230"/>
    <lineage>
        <taxon>Bacteria</taxon>
        <taxon>Thermotogati</taxon>
        <taxon>Deinococcota</taxon>
        <taxon>Deinococci</taxon>
        <taxon>Deinococcales</taxon>
        <taxon>Deinococcaceae</taxon>
        <taxon>Deinococcus</taxon>
    </lineage>
</organism>
<proteinExistence type="inferred from homology"/>
<comment type="similarity">
    <text evidence="1 4 6">Belongs to the IF-3 family.</text>
</comment>
<dbReference type="InterPro" id="IPR019815">
    <property type="entry name" value="Translation_initiation_fac_3_C"/>
</dbReference>
<dbReference type="Proteomes" id="UP000632154">
    <property type="component" value="Unassembled WGS sequence"/>
</dbReference>
<keyword evidence="11" id="KW-1185">Reference proteome</keyword>
<dbReference type="Gene3D" id="3.30.110.10">
    <property type="entry name" value="Translation initiation factor 3 (IF-3), C-terminal domain"/>
    <property type="match status" value="1"/>
</dbReference>
<feature type="region of interest" description="Disordered" evidence="7">
    <location>
        <begin position="189"/>
        <end position="222"/>
    </location>
</feature>
<dbReference type="EMBL" id="BNAL01000005">
    <property type="protein sequence ID" value="GHF97096.1"/>
    <property type="molecule type" value="Genomic_DNA"/>
</dbReference>
<dbReference type="NCBIfam" id="TIGR00168">
    <property type="entry name" value="infC"/>
    <property type="match status" value="1"/>
</dbReference>
<accession>A0ABQ3K2J8</accession>
<keyword evidence="2 4" id="KW-0396">Initiation factor</keyword>
<dbReference type="InterPro" id="IPR036787">
    <property type="entry name" value="T_IF-3_N_sf"/>
</dbReference>
<dbReference type="SUPFAM" id="SSF54364">
    <property type="entry name" value="Translation initiation factor IF3, N-terminal domain"/>
    <property type="match status" value="1"/>
</dbReference>
<dbReference type="RefSeq" id="WP_189642292.1">
    <property type="nucleotide sequence ID" value="NZ_BNAL01000005.1"/>
</dbReference>
<dbReference type="SUPFAM" id="SSF55200">
    <property type="entry name" value="Translation initiation factor IF3, C-terminal domain"/>
    <property type="match status" value="1"/>
</dbReference>
<reference evidence="11" key="1">
    <citation type="journal article" date="2019" name="Int. J. Syst. Evol. Microbiol.">
        <title>The Global Catalogue of Microorganisms (GCM) 10K type strain sequencing project: providing services to taxonomists for standard genome sequencing and annotation.</title>
        <authorList>
            <consortium name="The Broad Institute Genomics Platform"/>
            <consortium name="The Broad Institute Genome Sequencing Center for Infectious Disease"/>
            <person name="Wu L."/>
            <person name="Ma J."/>
        </authorList>
    </citation>
    <scope>NUCLEOTIDE SEQUENCE [LARGE SCALE GENOMIC DNA]</scope>
    <source>
        <strain evidence="11">CGMCC 1.18439</strain>
    </source>
</reference>
<gene>
    <name evidence="4 10" type="primary">infC</name>
    <name evidence="10" type="ORF">GCM10017783_06110</name>
</gene>
<sequence length="222" mass="24811">MIAIAKDHKVNEQIRVRQIRLIGADGEQVGIIDTRDALRMAREKNLDLVMVSPQAVPPVCKLLDYGRFRYEQQQNEKENRKRARTQEVKSIKYRVKIDDNDFKTKTNHVRRFLEAGHKVKVTIMFRGRERTHPELGERILVRVAETLQDIGTPESRPSMMGMDMNMVMAPKPGAVKKNVKVEDIEAQNAAEDAAAAAAEAVEAAAPASEAAESAEPAEQPSA</sequence>
<dbReference type="InterPro" id="IPR001288">
    <property type="entry name" value="Translation_initiation_fac_3"/>
</dbReference>
<evidence type="ECO:0000256" key="6">
    <source>
        <dbReference type="RuleBase" id="RU000646"/>
    </source>
</evidence>
<dbReference type="GO" id="GO:0003743">
    <property type="term" value="F:translation initiation factor activity"/>
    <property type="evidence" value="ECO:0007669"/>
    <property type="project" value="UniProtKB-KW"/>
</dbReference>
<feature type="domain" description="Translation initiation factor 3 N-terminal" evidence="9">
    <location>
        <begin position="10"/>
        <end position="79"/>
    </location>
</feature>
<evidence type="ECO:0000259" key="9">
    <source>
        <dbReference type="Pfam" id="PF05198"/>
    </source>
</evidence>
<protein>
    <recommendedName>
        <fullName evidence="4 5">Translation initiation factor IF-3</fullName>
    </recommendedName>
</protein>
<evidence type="ECO:0000313" key="11">
    <source>
        <dbReference type="Proteomes" id="UP000632154"/>
    </source>
</evidence>
<evidence type="ECO:0000256" key="3">
    <source>
        <dbReference type="ARBA" id="ARBA00022917"/>
    </source>
</evidence>
<dbReference type="InterPro" id="IPR019813">
    <property type="entry name" value="Translation_initiation_fac3_CS"/>
</dbReference>
<comment type="function">
    <text evidence="4 6">IF-3 binds to the 30S ribosomal subunit and shifts the equilibrium between 70S ribosomes and their 50S and 30S subunits in favor of the free subunits, thus enhancing the availability of 30S subunits on which protein synthesis initiation begins.</text>
</comment>
<evidence type="ECO:0000256" key="1">
    <source>
        <dbReference type="ARBA" id="ARBA00005439"/>
    </source>
</evidence>
<evidence type="ECO:0000313" key="10">
    <source>
        <dbReference type="EMBL" id="GHF97096.1"/>
    </source>
</evidence>
<evidence type="ECO:0000259" key="8">
    <source>
        <dbReference type="Pfam" id="PF00707"/>
    </source>
</evidence>
<dbReference type="PANTHER" id="PTHR10938">
    <property type="entry name" value="TRANSLATION INITIATION FACTOR IF-3"/>
    <property type="match status" value="1"/>
</dbReference>
<dbReference type="Pfam" id="PF05198">
    <property type="entry name" value="IF3_N"/>
    <property type="match status" value="1"/>
</dbReference>
<comment type="subcellular location">
    <subcellularLocation>
        <location evidence="4 6">Cytoplasm</location>
    </subcellularLocation>
</comment>
<dbReference type="PANTHER" id="PTHR10938:SF0">
    <property type="entry name" value="TRANSLATION INITIATION FACTOR IF-3, MITOCHONDRIAL"/>
    <property type="match status" value="1"/>
</dbReference>
<dbReference type="HAMAP" id="MF_00080">
    <property type="entry name" value="IF_3"/>
    <property type="match status" value="1"/>
</dbReference>
<feature type="domain" description="Translation initiation factor 3 C-terminal" evidence="8">
    <location>
        <begin position="87"/>
        <end position="171"/>
    </location>
</feature>
<dbReference type="InterPro" id="IPR036788">
    <property type="entry name" value="T_IF-3_C_sf"/>
</dbReference>
<dbReference type="Gene3D" id="3.10.20.80">
    <property type="entry name" value="Translation initiation factor 3 (IF-3), N-terminal domain"/>
    <property type="match status" value="1"/>
</dbReference>
<evidence type="ECO:0000256" key="5">
    <source>
        <dbReference type="NCBIfam" id="TIGR00168"/>
    </source>
</evidence>
<evidence type="ECO:0000256" key="7">
    <source>
        <dbReference type="SAM" id="MobiDB-lite"/>
    </source>
</evidence>
<evidence type="ECO:0000256" key="2">
    <source>
        <dbReference type="ARBA" id="ARBA00022540"/>
    </source>
</evidence>
<dbReference type="InterPro" id="IPR019814">
    <property type="entry name" value="Translation_initiation_fac_3_N"/>
</dbReference>
<dbReference type="Pfam" id="PF00707">
    <property type="entry name" value="IF3_C"/>
    <property type="match status" value="1"/>
</dbReference>
<comment type="caution">
    <text evidence="10">The sequence shown here is derived from an EMBL/GenBank/DDBJ whole genome shotgun (WGS) entry which is preliminary data.</text>
</comment>
<keyword evidence="4" id="KW-0963">Cytoplasm</keyword>
<comment type="subunit">
    <text evidence="4 6">Monomer.</text>
</comment>